<dbReference type="Gene3D" id="1.20.1260.10">
    <property type="match status" value="1"/>
</dbReference>
<dbReference type="EMBL" id="JAHESD010000005">
    <property type="protein sequence ID" value="MBT1702433.1"/>
    <property type="molecule type" value="Genomic_DNA"/>
</dbReference>
<sequence length="193" mass="21662">MAKSTKKTASKKEVSYTKEENQNMLQEFFLDELRDIYWAEKHLVKSLPKFQKAATSEELAGAFEEHLAVTEEQVARLEQVFELLGEKPRGKKCEAMEGLVKEGESIIKDTEAGTSTRDAALIISAQKIEHYEIAAYGGLCTLAKTLGTEEIAEILGETLEEEKETDELLTELAENNINEVAAMEDEEEVEEEN</sequence>
<organism evidence="1 2">
    <name type="scientific">Chryseosolibacter indicus</name>
    <dbReference type="NCBI Taxonomy" id="2782351"/>
    <lineage>
        <taxon>Bacteria</taxon>
        <taxon>Pseudomonadati</taxon>
        <taxon>Bacteroidota</taxon>
        <taxon>Cytophagia</taxon>
        <taxon>Cytophagales</taxon>
        <taxon>Chryseotaleaceae</taxon>
        <taxon>Chryseosolibacter</taxon>
    </lineage>
</organism>
<dbReference type="InterPro" id="IPR009078">
    <property type="entry name" value="Ferritin-like_SF"/>
</dbReference>
<gene>
    <name evidence="1" type="ORF">KK060_04030</name>
</gene>
<evidence type="ECO:0000313" key="1">
    <source>
        <dbReference type="EMBL" id="MBT1702433.1"/>
    </source>
</evidence>
<comment type="caution">
    <text evidence="1">The sequence shown here is derived from an EMBL/GenBank/DDBJ whole genome shotgun (WGS) entry which is preliminary data.</text>
</comment>
<dbReference type="RefSeq" id="WP_254152365.1">
    <property type="nucleotide sequence ID" value="NZ_JAHESD010000005.1"/>
</dbReference>
<dbReference type="InterPro" id="IPR010287">
    <property type="entry name" value="DUF892_YciF-like"/>
</dbReference>
<dbReference type="CDD" id="cd07909">
    <property type="entry name" value="YciF"/>
    <property type="match status" value="1"/>
</dbReference>
<dbReference type="InterPro" id="IPR047114">
    <property type="entry name" value="YciF"/>
</dbReference>
<proteinExistence type="predicted"/>
<protein>
    <submittedName>
        <fullName evidence="1">Ferritin-like domain-containing protein</fullName>
    </submittedName>
</protein>
<dbReference type="PANTHER" id="PTHR30565:SF9">
    <property type="entry name" value="PROTEIN YCIF"/>
    <property type="match status" value="1"/>
</dbReference>
<dbReference type="Proteomes" id="UP000772618">
    <property type="component" value="Unassembled WGS sequence"/>
</dbReference>
<dbReference type="PANTHER" id="PTHR30565">
    <property type="entry name" value="PROTEIN YCIF"/>
    <property type="match status" value="1"/>
</dbReference>
<dbReference type="SUPFAM" id="SSF47240">
    <property type="entry name" value="Ferritin-like"/>
    <property type="match status" value="1"/>
</dbReference>
<keyword evidence="2" id="KW-1185">Reference proteome</keyword>
<reference evidence="1 2" key="1">
    <citation type="submission" date="2021-05" db="EMBL/GenBank/DDBJ databases">
        <title>A Polyphasic approach of four new species of the genus Ohtaekwangia: Ohtaekwangia histidinii sp. nov., Ohtaekwangia cretensis sp. nov., Ohtaekwangia indiensis sp. nov., Ohtaekwangia reichenbachii sp. nov. from diverse environment.</title>
        <authorList>
            <person name="Octaviana S."/>
        </authorList>
    </citation>
    <scope>NUCLEOTIDE SEQUENCE [LARGE SCALE GENOMIC DNA]</scope>
    <source>
        <strain evidence="1 2">PWU20</strain>
    </source>
</reference>
<name>A0ABS5VLT9_9BACT</name>
<dbReference type="Pfam" id="PF05974">
    <property type="entry name" value="DUF892"/>
    <property type="match status" value="1"/>
</dbReference>
<evidence type="ECO:0000313" key="2">
    <source>
        <dbReference type="Proteomes" id="UP000772618"/>
    </source>
</evidence>
<dbReference type="InterPro" id="IPR012347">
    <property type="entry name" value="Ferritin-like"/>
</dbReference>
<accession>A0ABS5VLT9</accession>